<feature type="transmembrane region" description="Helical" evidence="1">
    <location>
        <begin position="12"/>
        <end position="31"/>
    </location>
</feature>
<comment type="caution">
    <text evidence="2">The sequence shown here is derived from an EMBL/GenBank/DDBJ whole genome shotgun (WGS) entry which is preliminary data.</text>
</comment>
<sequence>MKYRVLHYTLKVWLSSVVLTPLIQIAVQLITQVPYKFNSVRDIAVYFVYMLVCGWLFSIPCWFLLWLSTWLSNLLTSNTRLIKTIITGAGILIAILPFVTYAGKSLPQYDSTDFIWVMLYPLTIVTGIWVFRLKPIVQPASAHDIDESIANTDGPIDA</sequence>
<gene>
    <name evidence="2" type="ORF">RG47T_4844</name>
</gene>
<keyword evidence="1" id="KW-1133">Transmembrane helix</keyword>
<proteinExistence type="predicted"/>
<name>A0A1Q6A5R4_9SPHI</name>
<keyword evidence="1" id="KW-0472">Membrane</keyword>
<keyword evidence="3" id="KW-1185">Reference proteome</keyword>
<evidence type="ECO:0000256" key="1">
    <source>
        <dbReference type="SAM" id="Phobius"/>
    </source>
</evidence>
<dbReference type="RefSeq" id="WP_074492320.1">
    <property type="nucleotide sequence ID" value="NZ_FPAM01000003.1"/>
</dbReference>
<accession>A0A1Q6A5R4</accession>
<organism evidence="2 3">
    <name type="scientific">Mucilaginibacter polytrichastri</name>
    <dbReference type="NCBI Taxonomy" id="1302689"/>
    <lineage>
        <taxon>Bacteria</taxon>
        <taxon>Pseudomonadati</taxon>
        <taxon>Bacteroidota</taxon>
        <taxon>Sphingobacteriia</taxon>
        <taxon>Sphingobacteriales</taxon>
        <taxon>Sphingobacteriaceae</taxon>
        <taxon>Mucilaginibacter</taxon>
    </lineage>
</organism>
<dbReference type="Proteomes" id="UP000186720">
    <property type="component" value="Unassembled WGS sequence"/>
</dbReference>
<dbReference type="STRING" id="1302689.RG47T_4844"/>
<keyword evidence="1" id="KW-0812">Transmembrane</keyword>
<dbReference type="AlphaFoldDB" id="A0A1Q6A5R4"/>
<reference evidence="2 3" key="1">
    <citation type="submission" date="2016-11" db="EMBL/GenBank/DDBJ databases">
        <title>Whole Genome Sequencing of Mucilaginibacter polytrichastri RG4-7(T) isolated from the moss sample.</title>
        <authorList>
            <person name="Li Y."/>
        </authorList>
    </citation>
    <scope>NUCLEOTIDE SEQUENCE [LARGE SCALE GENOMIC DNA]</scope>
    <source>
        <strain evidence="2 3">RG4-7</strain>
    </source>
</reference>
<feature type="transmembrane region" description="Helical" evidence="1">
    <location>
        <begin position="81"/>
        <end position="102"/>
    </location>
</feature>
<feature type="transmembrane region" description="Helical" evidence="1">
    <location>
        <begin position="114"/>
        <end position="131"/>
    </location>
</feature>
<evidence type="ECO:0000313" key="3">
    <source>
        <dbReference type="Proteomes" id="UP000186720"/>
    </source>
</evidence>
<dbReference type="EMBL" id="MPPL01000001">
    <property type="protein sequence ID" value="OKS89360.1"/>
    <property type="molecule type" value="Genomic_DNA"/>
</dbReference>
<evidence type="ECO:0000313" key="2">
    <source>
        <dbReference type="EMBL" id="OKS89360.1"/>
    </source>
</evidence>
<feature type="transmembrane region" description="Helical" evidence="1">
    <location>
        <begin position="43"/>
        <end position="69"/>
    </location>
</feature>
<protein>
    <submittedName>
        <fullName evidence="2">Uncharacterized protein</fullName>
    </submittedName>
</protein>